<evidence type="ECO:0000313" key="2">
    <source>
        <dbReference type="EMBL" id="EJK75432.1"/>
    </source>
</evidence>
<feature type="region of interest" description="Disordered" evidence="1">
    <location>
        <begin position="214"/>
        <end position="236"/>
    </location>
</feature>
<proteinExistence type="predicted"/>
<evidence type="ECO:0000256" key="1">
    <source>
        <dbReference type="SAM" id="MobiDB-lite"/>
    </source>
</evidence>
<name>K0TQ50_THAOC</name>
<protein>
    <submittedName>
        <fullName evidence="2">Uncharacterized protein</fullName>
    </submittedName>
</protein>
<accession>K0TQ50</accession>
<comment type="caution">
    <text evidence="2">The sequence shown here is derived from an EMBL/GenBank/DDBJ whole genome shotgun (WGS) entry which is preliminary data.</text>
</comment>
<organism evidence="2 3">
    <name type="scientific">Thalassiosira oceanica</name>
    <name type="common">Marine diatom</name>
    <dbReference type="NCBI Taxonomy" id="159749"/>
    <lineage>
        <taxon>Eukaryota</taxon>
        <taxon>Sar</taxon>
        <taxon>Stramenopiles</taxon>
        <taxon>Ochrophyta</taxon>
        <taxon>Bacillariophyta</taxon>
        <taxon>Coscinodiscophyceae</taxon>
        <taxon>Thalassiosirophycidae</taxon>
        <taxon>Thalassiosirales</taxon>
        <taxon>Thalassiosiraceae</taxon>
        <taxon>Thalassiosira</taxon>
    </lineage>
</organism>
<dbReference type="Proteomes" id="UP000266841">
    <property type="component" value="Unassembled WGS sequence"/>
</dbReference>
<keyword evidence="3" id="KW-1185">Reference proteome</keyword>
<dbReference type="AlphaFoldDB" id="K0TQ50"/>
<evidence type="ECO:0000313" key="3">
    <source>
        <dbReference type="Proteomes" id="UP000266841"/>
    </source>
</evidence>
<dbReference type="EMBL" id="AGNL01002938">
    <property type="protein sequence ID" value="EJK75432.1"/>
    <property type="molecule type" value="Genomic_DNA"/>
</dbReference>
<gene>
    <name evidence="2" type="ORF">THAOC_02843</name>
</gene>
<reference evidence="2 3" key="1">
    <citation type="journal article" date="2012" name="Genome Biol.">
        <title>Genome and low-iron response of an oceanic diatom adapted to chronic iron limitation.</title>
        <authorList>
            <person name="Lommer M."/>
            <person name="Specht M."/>
            <person name="Roy A.S."/>
            <person name="Kraemer L."/>
            <person name="Andreson R."/>
            <person name="Gutowska M.A."/>
            <person name="Wolf J."/>
            <person name="Bergner S.V."/>
            <person name="Schilhabel M.B."/>
            <person name="Klostermeier U.C."/>
            <person name="Beiko R.G."/>
            <person name="Rosenstiel P."/>
            <person name="Hippler M."/>
            <person name="Laroche J."/>
        </authorList>
    </citation>
    <scope>NUCLEOTIDE SEQUENCE [LARGE SCALE GENOMIC DNA]</scope>
    <source>
        <strain evidence="2 3">CCMP1005</strain>
    </source>
</reference>
<sequence length="236" mass="26074">MGEVLRIFQLCSHDSDIDDNLLKFFGRLLETEAIKPSPSATVHQGSLKRQKLRIATPIGPGLAKMPVDQLVIAYRRAPNLGNLLSYRKIDDRGLKESTFTRGLDLTKIFGLQKVSEVADDVDVGLGGPGGLDYGHPLSFDRTAGRLSHVETKLSPAPQNNFLPLSAPPNHGVSDHGLPLPITTNWNEEHSAVCPGLKEGQTNYPLAIKLDNSNGMRKHSRREQEYFSGEWNRSENK</sequence>